<keyword evidence="2" id="KW-0067">ATP-binding</keyword>
<dbReference type="InterPro" id="IPR003593">
    <property type="entry name" value="AAA+_ATPase"/>
</dbReference>
<dbReference type="PROSITE" id="PS00211">
    <property type="entry name" value="ABC_TRANSPORTER_1"/>
    <property type="match status" value="1"/>
</dbReference>
<evidence type="ECO:0000313" key="4">
    <source>
        <dbReference type="EMBL" id="DAF61515.1"/>
    </source>
</evidence>
<dbReference type="SUPFAM" id="SSF52540">
    <property type="entry name" value="P-loop containing nucleoside triphosphate hydrolases"/>
    <property type="match status" value="2"/>
</dbReference>
<accession>A0A8S5TEQ6</accession>
<organism evidence="4">
    <name type="scientific">Siphoviridae sp. ctJ0s2</name>
    <dbReference type="NCBI Taxonomy" id="2827834"/>
    <lineage>
        <taxon>Viruses</taxon>
        <taxon>Duplodnaviria</taxon>
        <taxon>Heunggongvirae</taxon>
        <taxon>Uroviricota</taxon>
        <taxon>Caudoviricetes</taxon>
    </lineage>
</organism>
<dbReference type="Gene3D" id="3.40.50.300">
    <property type="entry name" value="P-loop containing nucleotide triphosphate hydrolases"/>
    <property type="match status" value="2"/>
</dbReference>
<dbReference type="GO" id="GO:0022857">
    <property type="term" value="F:transmembrane transporter activity"/>
    <property type="evidence" value="ECO:0007669"/>
    <property type="project" value="TreeGrafter"/>
</dbReference>
<dbReference type="PANTHER" id="PTHR24220:SF470">
    <property type="entry name" value="CELL DIVISION ATP-BINDING PROTEIN FTSE"/>
    <property type="match status" value="1"/>
</dbReference>
<dbReference type="InterPro" id="IPR015854">
    <property type="entry name" value="ABC_transpr_LolD-like"/>
</dbReference>
<dbReference type="PANTHER" id="PTHR24220">
    <property type="entry name" value="IMPORT ATP-BINDING PROTEIN"/>
    <property type="match status" value="1"/>
</dbReference>
<dbReference type="InterPro" id="IPR003439">
    <property type="entry name" value="ABC_transporter-like_ATP-bd"/>
</dbReference>
<dbReference type="GO" id="GO:0005524">
    <property type="term" value="F:ATP binding"/>
    <property type="evidence" value="ECO:0007669"/>
    <property type="project" value="UniProtKB-KW"/>
</dbReference>
<evidence type="ECO:0000259" key="3">
    <source>
        <dbReference type="PROSITE" id="PS50893"/>
    </source>
</evidence>
<dbReference type="GO" id="GO:0005886">
    <property type="term" value="C:plasma membrane"/>
    <property type="evidence" value="ECO:0007669"/>
    <property type="project" value="TreeGrafter"/>
</dbReference>
<sequence length="350" mass="38946">MAEKKWLLDFQGVQIARHEHILFEHLDLQVAAGEFVYLTGPVGAGKSTLLKTISAEVPLTKGKANVMGFDLSRIKSKELPKLRRRLGIVFQNFQLLPDQTVHDNLDIVLRAFGVSRSSERESLISEALQDVGLETKSYKYPHELSGGEQQRVAIARALIGRPELILADEPTGNLDAENGLAIAELLHRLTKGKANVMGFDLSRIKSKELPKLRRRLGIVFQNFQLLPDQTVHDNLDIVLRAFGVSRSSERESLISEALQDVGLETKSYKYPHELSGGEQQRVAIARALIGRPELILADEPTGNLDAENGLAIAELLHRLTKERGTAVIMATHNRQVLEYYPARCIALDTL</sequence>
<dbReference type="InterPro" id="IPR017871">
    <property type="entry name" value="ABC_transporter-like_CS"/>
</dbReference>
<reference evidence="4" key="1">
    <citation type="journal article" date="2021" name="Proc. Natl. Acad. Sci. U.S.A.">
        <title>A Catalog of Tens of Thousands of Viruses from Human Metagenomes Reveals Hidden Associations with Chronic Diseases.</title>
        <authorList>
            <person name="Tisza M.J."/>
            <person name="Buck C.B."/>
        </authorList>
    </citation>
    <scope>NUCLEOTIDE SEQUENCE</scope>
    <source>
        <strain evidence="4">CtJ0s2</strain>
    </source>
</reference>
<dbReference type="EMBL" id="BK032813">
    <property type="protein sequence ID" value="DAF61515.1"/>
    <property type="molecule type" value="Genomic_DNA"/>
</dbReference>
<keyword evidence="1" id="KW-0547">Nucleotide-binding</keyword>
<dbReference type="Pfam" id="PF00005">
    <property type="entry name" value="ABC_tran"/>
    <property type="match status" value="2"/>
</dbReference>
<evidence type="ECO:0000256" key="1">
    <source>
        <dbReference type="ARBA" id="ARBA00022741"/>
    </source>
</evidence>
<feature type="domain" description="ABC transporter" evidence="3">
    <location>
        <begin position="8"/>
        <end position="248"/>
    </location>
</feature>
<dbReference type="PROSITE" id="PS50893">
    <property type="entry name" value="ABC_TRANSPORTER_2"/>
    <property type="match status" value="1"/>
</dbReference>
<dbReference type="GO" id="GO:0016887">
    <property type="term" value="F:ATP hydrolysis activity"/>
    <property type="evidence" value="ECO:0007669"/>
    <property type="project" value="InterPro"/>
</dbReference>
<protein>
    <recommendedName>
        <fullName evidence="3">ABC transporter domain-containing protein</fullName>
    </recommendedName>
</protein>
<evidence type="ECO:0000256" key="2">
    <source>
        <dbReference type="ARBA" id="ARBA00022840"/>
    </source>
</evidence>
<name>A0A8S5TEQ6_9CAUD</name>
<dbReference type="SMART" id="SM00382">
    <property type="entry name" value="AAA"/>
    <property type="match status" value="1"/>
</dbReference>
<dbReference type="InterPro" id="IPR027417">
    <property type="entry name" value="P-loop_NTPase"/>
</dbReference>
<proteinExistence type="predicted"/>